<dbReference type="PANTHER" id="PTHR11017:SF325">
    <property type="entry name" value="NB-ARC-RELATED"/>
    <property type="match status" value="1"/>
</dbReference>
<dbReference type="InterPro" id="IPR001611">
    <property type="entry name" value="Leu-rich_rpt"/>
</dbReference>
<dbReference type="GO" id="GO:0016787">
    <property type="term" value="F:hydrolase activity"/>
    <property type="evidence" value="ECO:0007669"/>
    <property type="project" value="UniProtKB-KW"/>
</dbReference>
<dbReference type="Pfam" id="PF23282">
    <property type="entry name" value="WHD_ROQ1"/>
    <property type="match status" value="1"/>
</dbReference>
<dbReference type="Gene3D" id="3.40.50.10140">
    <property type="entry name" value="Toll/interleukin-1 receptor homology (TIR) domain"/>
    <property type="match status" value="1"/>
</dbReference>
<dbReference type="SUPFAM" id="SSF52540">
    <property type="entry name" value="P-loop containing nucleoside triphosphate hydrolases"/>
    <property type="match status" value="1"/>
</dbReference>
<evidence type="ECO:0000313" key="5">
    <source>
        <dbReference type="EMBL" id="OTG04332.1"/>
    </source>
</evidence>
<dbReference type="Gene3D" id="3.40.50.300">
    <property type="entry name" value="P-loop containing nucleotide triphosphate hydrolases"/>
    <property type="match status" value="1"/>
</dbReference>
<dbReference type="InterPro" id="IPR058192">
    <property type="entry name" value="WHD_ROQ1-like"/>
</dbReference>
<dbReference type="Gramene" id="mRNA:HanXRQr2_Chr15g0705121">
    <property type="protein sequence ID" value="mRNA:HanXRQr2_Chr15g0705121"/>
    <property type="gene ID" value="HanXRQr2_Chr15g0705121"/>
</dbReference>
<proteinExistence type="predicted"/>
<evidence type="ECO:0000313" key="4">
    <source>
        <dbReference type="EMBL" id="KAF5765559.1"/>
    </source>
</evidence>
<dbReference type="InterPro" id="IPR002182">
    <property type="entry name" value="NB-ARC"/>
</dbReference>
<sequence>MASSSTVSPPTNHTRYDVFISFNEDTRFSFTDHLYEALIGAGIRTYRDNSLNDSTVRTSELERAITVSRASIVVLSKSYLVDSSSLDELRLIMERRKGFYHVVVPVFYHVDPVELRREESVCELEVFRKAEWADKVEQWKVALMEVAHLSDKAVSGPETKFIADIVNTIGNKLGLKLVSSPPHLTGMDTRAEDINLWMKDKQDAQVLAICGPAGSGKTTLAKYIYDTNLLKFESSSFLEDIGKICEQTCGLCALQEQLLSDILEDKRKELDVNSYKSQIENALRKKRVLIVLDDVDKEEQVEALLGMEEINTESKIIITSRLPDIQTLFRSRSRRCKEHKLKLLNEHESLALLSWYAFGSKIPMEGFKELALKAAHYCAGNPLALKLLGSLFVNAKDSRKRTNIEYWMSTLNLLEREPNYRIEGILRMSFEYLPFITYRELFLHIACFFIGEDEDYVVKILEPDYCATAGIVTLINRCLLTVSPSKKLMMHGLFIEMARRMVLDESPTNPAKRSRVWCNEDSYTLLRQGMGSETIEGLALDMRMVREEKHNTQPMAFDADSLAKMDNLKLLQLNYVELSGSYDDFPEDLRWLCWHGFPLRTLPSELFMGNLVAIDMSYSKLEVFEPPTVIRPLKILNFKDSQSLVEIHTISRLPNLETLILWNCYSLVRVSEPIGDLKSLSLLNMTGCENLFKASNFSQQQSLTSPIPHSLQRLLLKSCSLELNDHFLSFEHHSFLQYLNLSGNLFDRLPEYNHLTNLRVLDLSFCSRLECITCLPNTLEELFVTCCKSLEKITFQSPRFGLREIDYQGCTNLLEIEGLLKLVPISKTDERFLGHMKWLKEYQSHEVCLIGDYHLTVDRSRHIQMLYEFGIMSTFLPDIKDPNMTCEYTSKSSSLSFNVPSHYNNHKLKGLNVIFKYILFGEEKYVWPIFAKIINTTKCCEWIYNPMVFGSPKFGDVAIWLSYWAMENLLDVGDQVNVSIIVENGLEVIECGASLVYDDDGDDDEMENDTWQNNVKWDEILVGNLSAFQLSKETYYLCRRDFFKSMEVDGPTPRWFRDSVGYKFDYTEIQGWRKTGRDPKLRS</sequence>
<dbReference type="Gene3D" id="1.10.8.430">
    <property type="entry name" value="Helical domain of apoptotic protease-activating factors"/>
    <property type="match status" value="1"/>
</dbReference>
<dbReference type="OMA" id="EMENDTW"/>
<gene>
    <name evidence="5" type="ORF">HannXRQ_Chr12g0361091</name>
    <name evidence="4" type="ORF">HanXRQr2_Chr15g0705121</name>
</gene>
<evidence type="ECO:0000256" key="2">
    <source>
        <dbReference type="ARBA" id="ARBA00022737"/>
    </source>
</evidence>
<dbReference type="InterPro" id="IPR000157">
    <property type="entry name" value="TIR_dom"/>
</dbReference>
<organism evidence="5 6">
    <name type="scientific">Helianthus annuus</name>
    <name type="common">Common sunflower</name>
    <dbReference type="NCBI Taxonomy" id="4232"/>
    <lineage>
        <taxon>Eukaryota</taxon>
        <taxon>Viridiplantae</taxon>
        <taxon>Streptophyta</taxon>
        <taxon>Embryophyta</taxon>
        <taxon>Tracheophyta</taxon>
        <taxon>Spermatophyta</taxon>
        <taxon>Magnoliopsida</taxon>
        <taxon>eudicotyledons</taxon>
        <taxon>Gunneridae</taxon>
        <taxon>Pentapetalae</taxon>
        <taxon>asterids</taxon>
        <taxon>campanulids</taxon>
        <taxon>Asterales</taxon>
        <taxon>Asteraceae</taxon>
        <taxon>Asteroideae</taxon>
        <taxon>Heliantheae alliance</taxon>
        <taxon>Heliantheae</taxon>
        <taxon>Helianthus</taxon>
    </lineage>
</organism>
<keyword evidence="1" id="KW-0433">Leucine-rich repeat</keyword>
<dbReference type="Pfam" id="PF01582">
    <property type="entry name" value="TIR"/>
    <property type="match status" value="1"/>
</dbReference>
<evidence type="ECO:0000259" key="3">
    <source>
        <dbReference type="PROSITE" id="PS50104"/>
    </source>
</evidence>
<dbReference type="InterPro" id="IPR044974">
    <property type="entry name" value="Disease_R_plants"/>
</dbReference>
<dbReference type="CDD" id="cd00009">
    <property type="entry name" value="AAA"/>
    <property type="match status" value="1"/>
</dbReference>
<accession>A0A251T0Y8</accession>
<feature type="domain" description="TIR" evidence="3">
    <location>
        <begin position="14"/>
        <end position="173"/>
    </location>
</feature>
<dbReference type="EMBL" id="MNCJ02000330">
    <property type="protein sequence ID" value="KAF5765559.1"/>
    <property type="molecule type" value="Genomic_DNA"/>
</dbReference>
<dbReference type="SUPFAM" id="SSF52200">
    <property type="entry name" value="Toll/Interleukin receptor TIR domain"/>
    <property type="match status" value="1"/>
</dbReference>
<dbReference type="InterPro" id="IPR032675">
    <property type="entry name" value="LRR_dom_sf"/>
</dbReference>
<dbReference type="PROSITE" id="PS50104">
    <property type="entry name" value="TIR"/>
    <property type="match status" value="1"/>
</dbReference>
<dbReference type="PANTHER" id="PTHR11017">
    <property type="entry name" value="LEUCINE-RICH REPEAT-CONTAINING PROTEIN"/>
    <property type="match status" value="1"/>
</dbReference>
<dbReference type="InterPro" id="IPR035897">
    <property type="entry name" value="Toll_tir_struct_dom_sf"/>
</dbReference>
<dbReference type="GO" id="GO:0043531">
    <property type="term" value="F:ADP binding"/>
    <property type="evidence" value="ECO:0007669"/>
    <property type="project" value="InterPro"/>
</dbReference>
<dbReference type="InterPro" id="IPR027417">
    <property type="entry name" value="P-loop_NTPase"/>
</dbReference>
<protein>
    <submittedName>
        <fullName evidence="5">Putative NB-ARC</fullName>
    </submittedName>
    <submittedName>
        <fullName evidence="4">TIR domain, P-loop containing nucleoside triphosphate hydrolase</fullName>
    </submittedName>
</protein>
<dbReference type="EMBL" id="CM007901">
    <property type="protein sequence ID" value="OTG04332.1"/>
    <property type="molecule type" value="Genomic_DNA"/>
</dbReference>
<dbReference type="GO" id="GO:0007165">
    <property type="term" value="P:signal transduction"/>
    <property type="evidence" value="ECO:0007669"/>
    <property type="project" value="InterPro"/>
</dbReference>
<dbReference type="PROSITE" id="PS51450">
    <property type="entry name" value="LRR"/>
    <property type="match status" value="1"/>
</dbReference>
<dbReference type="InParanoid" id="A0A251T0Y8"/>
<dbReference type="PRINTS" id="PR00364">
    <property type="entry name" value="DISEASERSIST"/>
</dbReference>
<dbReference type="InterPro" id="IPR042197">
    <property type="entry name" value="Apaf_helical"/>
</dbReference>
<name>A0A251T0Y8_HELAN</name>
<evidence type="ECO:0000256" key="1">
    <source>
        <dbReference type="ARBA" id="ARBA00022614"/>
    </source>
</evidence>
<dbReference type="Proteomes" id="UP000215914">
    <property type="component" value="Chromosome 12"/>
</dbReference>
<dbReference type="GO" id="GO:0006952">
    <property type="term" value="P:defense response"/>
    <property type="evidence" value="ECO:0007669"/>
    <property type="project" value="InterPro"/>
</dbReference>
<reference evidence="4" key="3">
    <citation type="submission" date="2020-06" db="EMBL/GenBank/DDBJ databases">
        <title>Helianthus annuus Genome sequencing and assembly Release 2.</title>
        <authorList>
            <person name="Gouzy J."/>
            <person name="Langlade N."/>
            <person name="Munos S."/>
        </authorList>
    </citation>
    <scope>NUCLEOTIDE SEQUENCE</scope>
    <source>
        <tissue evidence="4">Leaves</tissue>
    </source>
</reference>
<dbReference type="Gene3D" id="3.80.10.10">
    <property type="entry name" value="Ribonuclease Inhibitor"/>
    <property type="match status" value="1"/>
</dbReference>
<dbReference type="SMART" id="SM00255">
    <property type="entry name" value="TIR"/>
    <property type="match status" value="1"/>
</dbReference>
<keyword evidence="2" id="KW-0677">Repeat</keyword>
<reference evidence="4 6" key="1">
    <citation type="journal article" date="2017" name="Nature">
        <title>The sunflower genome provides insights into oil metabolism, flowering and Asterid evolution.</title>
        <authorList>
            <person name="Badouin H."/>
            <person name="Gouzy J."/>
            <person name="Grassa C.J."/>
            <person name="Murat F."/>
            <person name="Staton S.E."/>
            <person name="Cottret L."/>
            <person name="Lelandais-Briere C."/>
            <person name="Owens G.L."/>
            <person name="Carrere S."/>
            <person name="Mayjonade B."/>
            <person name="Legrand L."/>
            <person name="Gill N."/>
            <person name="Kane N.C."/>
            <person name="Bowers J.E."/>
            <person name="Hubner S."/>
            <person name="Bellec A."/>
            <person name="Berard A."/>
            <person name="Berges H."/>
            <person name="Blanchet N."/>
            <person name="Boniface M.C."/>
            <person name="Brunel D."/>
            <person name="Catrice O."/>
            <person name="Chaidir N."/>
            <person name="Claudel C."/>
            <person name="Donnadieu C."/>
            <person name="Faraut T."/>
            <person name="Fievet G."/>
            <person name="Helmstetter N."/>
            <person name="King M."/>
            <person name="Knapp S.J."/>
            <person name="Lai Z."/>
            <person name="Le Paslier M.C."/>
            <person name="Lippi Y."/>
            <person name="Lorenzon L."/>
            <person name="Mandel J.R."/>
            <person name="Marage G."/>
            <person name="Marchand G."/>
            <person name="Marquand E."/>
            <person name="Bret-Mestries E."/>
            <person name="Morien E."/>
            <person name="Nambeesan S."/>
            <person name="Nguyen T."/>
            <person name="Pegot-Espagnet P."/>
            <person name="Pouilly N."/>
            <person name="Raftis F."/>
            <person name="Sallet E."/>
            <person name="Schiex T."/>
            <person name="Thomas J."/>
            <person name="Vandecasteele C."/>
            <person name="Vares D."/>
            <person name="Vear F."/>
            <person name="Vautrin S."/>
            <person name="Crespi M."/>
            <person name="Mangin B."/>
            <person name="Burke J.M."/>
            <person name="Salse J."/>
            <person name="Munos S."/>
            <person name="Vincourt P."/>
            <person name="Rieseberg L.H."/>
            <person name="Langlade N.B."/>
        </authorList>
    </citation>
    <scope>NUCLEOTIDE SEQUENCE [LARGE SCALE GENOMIC DNA]</scope>
    <source>
        <strain evidence="6">cv. SF193</strain>
        <tissue evidence="4">Leaves</tissue>
    </source>
</reference>
<keyword evidence="6" id="KW-1185">Reference proteome</keyword>
<dbReference type="AlphaFoldDB" id="A0A251T0Y8"/>
<keyword evidence="4" id="KW-0378">Hydrolase</keyword>
<dbReference type="Pfam" id="PF00931">
    <property type="entry name" value="NB-ARC"/>
    <property type="match status" value="1"/>
</dbReference>
<dbReference type="SUPFAM" id="SSF52058">
    <property type="entry name" value="L domain-like"/>
    <property type="match status" value="1"/>
</dbReference>
<evidence type="ECO:0000313" key="6">
    <source>
        <dbReference type="Proteomes" id="UP000215914"/>
    </source>
</evidence>
<reference evidence="5" key="2">
    <citation type="submission" date="2017-02" db="EMBL/GenBank/DDBJ databases">
        <title>Sunflower complete genome.</title>
        <authorList>
            <person name="Langlade N."/>
            <person name="Munos S."/>
        </authorList>
    </citation>
    <scope>NUCLEOTIDE SEQUENCE [LARGE SCALE GENOMIC DNA]</scope>
    <source>
        <tissue evidence="5">Leaves</tissue>
    </source>
</reference>